<dbReference type="InterPro" id="IPR011050">
    <property type="entry name" value="Pectin_lyase_fold/virulence"/>
</dbReference>
<protein>
    <submittedName>
        <fullName evidence="2">Haemagglutination activity domain protein</fullName>
    </submittedName>
</protein>
<evidence type="ECO:0000259" key="1">
    <source>
        <dbReference type="SMART" id="SM00912"/>
    </source>
</evidence>
<evidence type="ECO:0000313" key="2">
    <source>
        <dbReference type="EMBL" id="SEH05080.1"/>
    </source>
</evidence>
<dbReference type="RefSeq" id="WP_103919063.1">
    <property type="nucleotide sequence ID" value="NZ_FMSV02000152.1"/>
</dbReference>
<reference evidence="2 5" key="1">
    <citation type="submission" date="2016-10" db="EMBL/GenBank/DDBJ databases">
        <authorList>
            <person name="de Groot N.N."/>
        </authorList>
    </citation>
    <scope>NUCLEOTIDE SEQUENCE [LARGE SCALE GENOMIC DNA]</scope>
    <source>
        <strain evidence="2">MBHS1</strain>
    </source>
</reference>
<evidence type="ECO:0000313" key="3">
    <source>
        <dbReference type="EMBL" id="SEH06246.1"/>
    </source>
</evidence>
<dbReference type="InterPro" id="IPR008638">
    <property type="entry name" value="FhaB/CdiA-like_TPS"/>
</dbReference>
<name>A0A1H6F4M3_9GAMM</name>
<dbReference type="SUPFAM" id="SSF51126">
    <property type="entry name" value="Pectin lyase-like"/>
    <property type="match status" value="2"/>
</dbReference>
<dbReference type="NCBIfam" id="TIGR01901">
    <property type="entry name" value="adhes_NPXG"/>
    <property type="match status" value="1"/>
</dbReference>
<dbReference type="Proteomes" id="UP000236724">
    <property type="component" value="Unassembled WGS sequence"/>
</dbReference>
<dbReference type="Pfam" id="PF05860">
    <property type="entry name" value="TPS"/>
    <property type="match status" value="1"/>
</dbReference>
<dbReference type="AlphaFoldDB" id="A0A1H6F4M3"/>
<dbReference type="SMART" id="SM00912">
    <property type="entry name" value="Haemagg_act"/>
    <property type="match status" value="1"/>
</dbReference>
<feature type="domain" description="Filamentous haemagglutinin FhaB/tRNA nuclease CdiA-like TPS" evidence="1">
    <location>
        <begin position="47"/>
        <end position="156"/>
    </location>
</feature>
<dbReference type="EMBL" id="FMSV02000541">
    <property type="protein sequence ID" value="SEH07863.1"/>
    <property type="molecule type" value="Genomic_DNA"/>
</dbReference>
<accession>A0A1H6F4M3</accession>
<dbReference type="EMBL" id="FMSV02000152">
    <property type="protein sequence ID" value="SEH05080.1"/>
    <property type="molecule type" value="Genomic_DNA"/>
</dbReference>
<gene>
    <name evidence="2" type="ORF">MBHS_00933</name>
    <name evidence="3" type="ORF">MBHS_02101</name>
    <name evidence="4" type="ORF">MBHS_03750</name>
</gene>
<sequence>MMRHYEKNKIQKSLETLQSQTLVPFVSFVSLVLFFPVQAEISLSSIGNEQLSINDGEYAITQDLGVTAGNNLFHSFHSFNINQGETAAFSGAAHIENVISRVTGGSPSNINGMIRNSIPGADTYLMNPAGIMFGEHAQLDVQGGFHATTANNLTFTDGTEFHVDIAQPSKFSSTTPQAFGFLGNATISANNTKLAVPAGETLALAAGNIHIHGDTAIEMNNTVTEPIDATSWLAASGGEIHLRTPDDGVIELERSLIDSSGAGGGLLDLSGGRLDMRESYLNATLWTAGREGLTSGVRMDFKESIFIRSLDFFRTVSLNSYGGDYLGSLIIQTPFLHMDESIFATTQLSHGVTANYDIHADHFLLENGAQLSMNAFKTGTYGNDLRIYADTLELRGRLRGERITLGMVLREYPSGISTPAFGGQGGNLYIEAKHINMDNGGYFAVSSLGSGDGGNLRVSADDLQMRHGSYMSSVAHGSGKAGTIDVQVNNNLLMEKRSITPFYVPFAMNDPDPPEAYKTGYTSIISFAYPESQGGGQIKINAGTLDMHSNAFIKATSYANTAPEQQGHINVTADTITLRGGAQIKNDNFQETARIMVGAGDSGNLDITAKQIDIAGSSDVHANSAFSTDSYGVGKGGNINVTAEEIVLHDGGAIISRNIGDGDAGRINISSNNIKLNNGGKISSEALNAGGGQIKIQADGILHAEHSQITTSVQKGTGNGGNLNIDAAFLVQDQAPIIARAVEGSGGNIAIETKGVFKFPPQNTSPIDASSQFGISGQVALDTPEENTSSGLFIVKGQFLRDEKLSLEQCEKITSLEQLNRYKEDVNPQGQRLNSEWYQ</sequence>
<evidence type="ECO:0000313" key="5">
    <source>
        <dbReference type="Proteomes" id="UP000236724"/>
    </source>
</evidence>
<dbReference type="Gene3D" id="2.160.20.10">
    <property type="entry name" value="Single-stranded right-handed beta-helix, Pectin lyase-like"/>
    <property type="match status" value="2"/>
</dbReference>
<evidence type="ECO:0000313" key="4">
    <source>
        <dbReference type="EMBL" id="SEH07863.1"/>
    </source>
</evidence>
<proteinExistence type="predicted"/>
<keyword evidence="5" id="KW-1185">Reference proteome</keyword>
<dbReference type="InterPro" id="IPR012334">
    <property type="entry name" value="Pectin_lyas_fold"/>
</dbReference>
<dbReference type="OrthoDB" id="5563402at2"/>
<organism evidence="2 5">
    <name type="scientific">Candidatus Venteria ishoeyi</name>
    <dbReference type="NCBI Taxonomy" id="1899563"/>
    <lineage>
        <taxon>Bacteria</taxon>
        <taxon>Pseudomonadati</taxon>
        <taxon>Pseudomonadota</taxon>
        <taxon>Gammaproteobacteria</taxon>
        <taxon>Thiotrichales</taxon>
        <taxon>Thiotrichaceae</taxon>
        <taxon>Venteria</taxon>
    </lineage>
</organism>
<dbReference type="EMBL" id="FMSV02000443">
    <property type="protein sequence ID" value="SEH06246.1"/>
    <property type="molecule type" value="Genomic_DNA"/>
</dbReference>